<dbReference type="InterPro" id="IPR011990">
    <property type="entry name" value="TPR-like_helical_dom_sf"/>
</dbReference>
<keyword evidence="7" id="KW-1185">Reference proteome</keyword>
<dbReference type="InterPro" id="IPR019734">
    <property type="entry name" value="TPR_rpt"/>
</dbReference>
<dbReference type="PROSITE" id="PS01124">
    <property type="entry name" value="HTH_ARAC_FAMILY_2"/>
    <property type="match status" value="1"/>
</dbReference>
<comment type="caution">
    <text evidence="6">The sequence shown here is derived from an EMBL/GenBank/DDBJ whole genome shotgun (WGS) entry which is preliminary data.</text>
</comment>
<gene>
    <name evidence="6" type="ORF">NM125_01635</name>
</gene>
<keyword evidence="4" id="KW-0802">TPR repeat</keyword>
<feature type="domain" description="HTH araC/xylS-type" evidence="5">
    <location>
        <begin position="474"/>
        <end position="582"/>
    </location>
</feature>
<protein>
    <submittedName>
        <fullName evidence="6">Helix-turn-helix domain-containing protein</fullName>
    </submittedName>
</protein>
<dbReference type="AlphaFoldDB" id="A0A9X2REP0"/>
<dbReference type="GO" id="GO:0043565">
    <property type="term" value="F:sequence-specific DNA binding"/>
    <property type="evidence" value="ECO:0007669"/>
    <property type="project" value="InterPro"/>
</dbReference>
<sequence>MTDKSVAILPFINLSPDKDNEYFSDGITEEIILALSKTKGLKVIARTSSFMFKGKHLDVRAIGNQLGVATILEGSVRKSGMDVRISVRLVRTSDGFQIWSMKYDRQLEDIFKLQDEISLLVADKIRENFGHIELQPSLVSADSNNFDAYDYYLKGRHEQLKWTNDALLRAIEHYRKAIQLDPELFRAYYGIVFCYTYMLFWSSGEEARSEVYKYLEKAVEVNSDSLDYHLAMASIDMMIEWDHSGAIDHFKRSMELSPNNAEAIEAIAGMYIMVGQFDEAMIHIDRALEINPLSLNHTFMKGNILYFSGEYEKAIQQMDKVLKQDPKWIFAVQLKAAALILTDNRAELEEILEEFSELPFMDYYTTLYRLYHHEPISDYEQPFLADETIHPWRLYFLTLAENYDQAFEMLEEGLNQKHGKYICFNYDPFLAKLRTREEYKNLKEFLPQKFPLLSEIYEDSSDSRPLITDKEEHKELISALDKSMEVEELYLDPTLSLTNLADHINTSSNKLSWLINQDKRANFHHFINSYRLEHFKKMAVLPENQNLTLLGIAFECGFNSKTTFNDYFKKSTGLTPRRWLKEQQ</sequence>
<accession>A0A9X2REP0</accession>
<dbReference type="SUPFAM" id="SSF46689">
    <property type="entry name" value="Homeodomain-like"/>
    <property type="match status" value="1"/>
</dbReference>
<evidence type="ECO:0000256" key="3">
    <source>
        <dbReference type="ARBA" id="ARBA00023163"/>
    </source>
</evidence>
<evidence type="ECO:0000313" key="7">
    <source>
        <dbReference type="Proteomes" id="UP001139125"/>
    </source>
</evidence>
<evidence type="ECO:0000259" key="5">
    <source>
        <dbReference type="PROSITE" id="PS01124"/>
    </source>
</evidence>
<name>A0A9X2REP0_9BACT</name>
<dbReference type="Gene3D" id="1.25.40.10">
    <property type="entry name" value="Tetratricopeptide repeat domain"/>
    <property type="match status" value="1"/>
</dbReference>
<dbReference type="InterPro" id="IPR018060">
    <property type="entry name" value="HTH_AraC"/>
</dbReference>
<keyword evidence="2" id="KW-0238">DNA-binding</keyword>
<evidence type="ECO:0000256" key="2">
    <source>
        <dbReference type="ARBA" id="ARBA00023125"/>
    </source>
</evidence>
<dbReference type="PROSITE" id="PS50005">
    <property type="entry name" value="TPR"/>
    <property type="match status" value="2"/>
</dbReference>
<evidence type="ECO:0000256" key="1">
    <source>
        <dbReference type="ARBA" id="ARBA00023015"/>
    </source>
</evidence>
<feature type="repeat" description="TPR" evidence="4">
    <location>
        <begin position="261"/>
        <end position="294"/>
    </location>
</feature>
<dbReference type="PANTHER" id="PTHR43280:SF29">
    <property type="entry name" value="ARAC-FAMILY TRANSCRIPTIONAL REGULATOR"/>
    <property type="match status" value="1"/>
</dbReference>
<dbReference type="RefSeq" id="WP_255132208.1">
    <property type="nucleotide sequence ID" value="NZ_JANDBC010000001.1"/>
</dbReference>
<dbReference type="InterPro" id="IPR009057">
    <property type="entry name" value="Homeodomain-like_sf"/>
</dbReference>
<organism evidence="6 7">
    <name type="scientific">Gracilimonas sediminicola</name>
    <dbReference type="NCBI Taxonomy" id="2952158"/>
    <lineage>
        <taxon>Bacteria</taxon>
        <taxon>Pseudomonadati</taxon>
        <taxon>Balneolota</taxon>
        <taxon>Balneolia</taxon>
        <taxon>Balneolales</taxon>
        <taxon>Balneolaceae</taxon>
        <taxon>Gracilimonas</taxon>
    </lineage>
</organism>
<dbReference type="Gene3D" id="1.10.10.60">
    <property type="entry name" value="Homeodomain-like"/>
    <property type="match status" value="2"/>
</dbReference>
<dbReference type="SMART" id="SM00342">
    <property type="entry name" value="HTH_ARAC"/>
    <property type="match status" value="1"/>
</dbReference>
<proteinExistence type="predicted"/>
<dbReference type="Pfam" id="PF12833">
    <property type="entry name" value="HTH_18"/>
    <property type="match status" value="1"/>
</dbReference>
<dbReference type="Gene3D" id="3.40.50.10610">
    <property type="entry name" value="ABC-type transport auxiliary lipoprotein component"/>
    <property type="match status" value="1"/>
</dbReference>
<keyword evidence="3" id="KW-0804">Transcription</keyword>
<dbReference type="SMART" id="SM00028">
    <property type="entry name" value="TPR"/>
    <property type="match status" value="3"/>
</dbReference>
<dbReference type="Pfam" id="PF13181">
    <property type="entry name" value="TPR_8"/>
    <property type="match status" value="1"/>
</dbReference>
<dbReference type="SUPFAM" id="SSF48452">
    <property type="entry name" value="TPR-like"/>
    <property type="match status" value="1"/>
</dbReference>
<reference evidence="6" key="1">
    <citation type="submission" date="2022-06" db="EMBL/GenBank/DDBJ databases">
        <title>Gracilimonas sp. CAU 1638 isolated from sea sediment.</title>
        <authorList>
            <person name="Kim W."/>
        </authorList>
    </citation>
    <scope>NUCLEOTIDE SEQUENCE</scope>
    <source>
        <strain evidence="6">CAU 1638</strain>
    </source>
</reference>
<dbReference type="GO" id="GO:0003700">
    <property type="term" value="F:DNA-binding transcription factor activity"/>
    <property type="evidence" value="ECO:0007669"/>
    <property type="project" value="InterPro"/>
</dbReference>
<dbReference type="EMBL" id="JANDBC010000001">
    <property type="protein sequence ID" value="MCP9290278.1"/>
    <property type="molecule type" value="Genomic_DNA"/>
</dbReference>
<feature type="repeat" description="TPR" evidence="4">
    <location>
        <begin position="295"/>
        <end position="328"/>
    </location>
</feature>
<dbReference type="Proteomes" id="UP001139125">
    <property type="component" value="Unassembled WGS sequence"/>
</dbReference>
<keyword evidence="1" id="KW-0805">Transcription regulation</keyword>
<dbReference type="PANTHER" id="PTHR43280">
    <property type="entry name" value="ARAC-FAMILY TRANSCRIPTIONAL REGULATOR"/>
    <property type="match status" value="1"/>
</dbReference>
<evidence type="ECO:0000256" key="4">
    <source>
        <dbReference type="PROSITE-ProRule" id="PRU00339"/>
    </source>
</evidence>
<evidence type="ECO:0000313" key="6">
    <source>
        <dbReference type="EMBL" id="MCP9290278.1"/>
    </source>
</evidence>